<proteinExistence type="predicted"/>
<keyword evidence="1" id="KW-0472">Membrane</keyword>
<evidence type="ECO:0000313" key="2">
    <source>
        <dbReference type="EMBL" id="SIO14789.1"/>
    </source>
</evidence>
<dbReference type="Proteomes" id="UP000184932">
    <property type="component" value="Unassembled WGS sequence"/>
</dbReference>
<dbReference type="STRING" id="1217970.SAMN05444002_3080"/>
<organism evidence="2 3">
    <name type="scientific">Vannielia litorea</name>
    <dbReference type="NCBI Taxonomy" id="1217970"/>
    <lineage>
        <taxon>Bacteria</taxon>
        <taxon>Pseudomonadati</taxon>
        <taxon>Pseudomonadota</taxon>
        <taxon>Alphaproteobacteria</taxon>
        <taxon>Rhodobacterales</taxon>
        <taxon>Paracoccaceae</taxon>
        <taxon>Vannielia</taxon>
    </lineage>
</organism>
<dbReference type="RefSeq" id="WP_175570480.1">
    <property type="nucleotide sequence ID" value="NZ_FSRL01000001.1"/>
</dbReference>
<keyword evidence="1" id="KW-1133">Transmembrane helix</keyword>
<keyword evidence="3" id="KW-1185">Reference proteome</keyword>
<name>A0A1N6H4V2_9RHOB</name>
<sequence>MDGVSLAYYAVVCGLLAGFVPVHWRMPARFGLGLLVGLVAAGVLPALRGLF</sequence>
<evidence type="ECO:0000313" key="3">
    <source>
        <dbReference type="Proteomes" id="UP000184932"/>
    </source>
</evidence>
<dbReference type="AlphaFoldDB" id="A0A1N6H4V2"/>
<evidence type="ECO:0000256" key="1">
    <source>
        <dbReference type="SAM" id="Phobius"/>
    </source>
</evidence>
<gene>
    <name evidence="2" type="ORF">SAMN05444002_3080</name>
</gene>
<reference evidence="3" key="1">
    <citation type="submission" date="2016-11" db="EMBL/GenBank/DDBJ databases">
        <authorList>
            <person name="Varghese N."/>
            <person name="Submissions S."/>
        </authorList>
    </citation>
    <scope>NUCLEOTIDE SEQUENCE [LARGE SCALE GENOMIC DNA]</scope>
    <source>
        <strain evidence="3">DSM 29440</strain>
    </source>
</reference>
<protein>
    <submittedName>
        <fullName evidence="2">Uncharacterized protein</fullName>
    </submittedName>
</protein>
<feature type="transmembrane region" description="Helical" evidence="1">
    <location>
        <begin position="6"/>
        <end position="24"/>
    </location>
</feature>
<dbReference type="EMBL" id="FSRL01000001">
    <property type="protein sequence ID" value="SIO14789.1"/>
    <property type="molecule type" value="Genomic_DNA"/>
</dbReference>
<feature type="transmembrane region" description="Helical" evidence="1">
    <location>
        <begin position="31"/>
        <end position="50"/>
    </location>
</feature>
<keyword evidence="1" id="KW-0812">Transmembrane</keyword>
<accession>A0A1N6H4V2</accession>